<gene>
    <name evidence="1" type="ORF">B7C42_01615</name>
</gene>
<reference evidence="1 2" key="1">
    <citation type="submission" date="2017-07" db="EMBL/GenBank/DDBJ databases">
        <title>First draft Genome Sequence of Nocardia cerradoensis isolated from human infection.</title>
        <authorList>
            <person name="Carrasco G."/>
        </authorList>
    </citation>
    <scope>NUCLEOTIDE SEQUENCE [LARGE SCALE GENOMIC DNA]</scope>
    <source>
        <strain evidence="1 2">CNM20130759</strain>
    </source>
</reference>
<sequence length="73" mass="8158">MSEPVVPLDRPRLGQHEAAVKTEAINARPCTYCGAERRDPCRRPGVDGRLYELVIVHPCRLHEPRPDEGNADA</sequence>
<keyword evidence="2" id="KW-1185">Reference proteome</keyword>
<evidence type="ECO:0000313" key="2">
    <source>
        <dbReference type="Proteomes" id="UP000215506"/>
    </source>
</evidence>
<dbReference type="AlphaFoldDB" id="A0A231HCL0"/>
<name>A0A231HCL0_9NOCA</name>
<dbReference type="RefSeq" id="WP_143859917.1">
    <property type="nucleotide sequence ID" value="NZ_NGAF01000002.1"/>
</dbReference>
<proteinExistence type="predicted"/>
<organism evidence="1 2">
    <name type="scientific">Nocardia cerradoensis</name>
    <dbReference type="NCBI Taxonomy" id="85688"/>
    <lineage>
        <taxon>Bacteria</taxon>
        <taxon>Bacillati</taxon>
        <taxon>Actinomycetota</taxon>
        <taxon>Actinomycetes</taxon>
        <taxon>Mycobacteriales</taxon>
        <taxon>Nocardiaceae</taxon>
        <taxon>Nocardia</taxon>
    </lineage>
</organism>
<dbReference type="Proteomes" id="UP000215506">
    <property type="component" value="Unassembled WGS sequence"/>
</dbReference>
<protein>
    <submittedName>
        <fullName evidence="1">Uncharacterized protein</fullName>
    </submittedName>
</protein>
<accession>A0A231HCL0</accession>
<comment type="caution">
    <text evidence="1">The sequence shown here is derived from an EMBL/GenBank/DDBJ whole genome shotgun (WGS) entry which is preliminary data.</text>
</comment>
<dbReference type="EMBL" id="NGAF01000002">
    <property type="protein sequence ID" value="OXR46641.1"/>
    <property type="molecule type" value="Genomic_DNA"/>
</dbReference>
<evidence type="ECO:0000313" key="1">
    <source>
        <dbReference type="EMBL" id="OXR46641.1"/>
    </source>
</evidence>